<dbReference type="InterPro" id="IPR017871">
    <property type="entry name" value="ABC_transporter-like_CS"/>
</dbReference>
<dbReference type="Pfam" id="PF00005">
    <property type="entry name" value="ABC_tran"/>
    <property type="match status" value="1"/>
</dbReference>
<keyword evidence="2" id="KW-0547">Nucleotide-binding</keyword>
<keyword evidence="1" id="KW-0813">Transport</keyword>
<dbReference type="GO" id="GO:0016887">
    <property type="term" value="F:ATP hydrolysis activity"/>
    <property type="evidence" value="ECO:0007669"/>
    <property type="project" value="InterPro"/>
</dbReference>
<dbReference type="RefSeq" id="WP_007201214.1">
    <property type="nucleotide sequence ID" value="NZ_AKKV01000021.1"/>
</dbReference>
<dbReference type="InterPro" id="IPR003593">
    <property type="entry name" value="AAA+_ATPase"/>
</dbReference>
<keyword evidence="6" id="KW-1185">Reference proteome</keyword>
<keyword evidence="3 5" id="KW-0067">ATP-binding</keyword>
<proteinExistence type="predicted"/>
<dbReference type="Proteomes" id="UP000004080">
    <property type="component" value="Unassembled WGS sequence"/>
</dbReference>
<organism evidence="5 6">
    <name type="scientific">Fictibacillus macauensis ZFHKF-1</name>
    <dbReference type="NCBI Taxonomy" id="1196324"/>
    <lineage>
        <taxon>Bacteria</taxon>
        <taxon>Bacillati</taxon>
        <taxon>Bacillota</taxon>
        <taxon>Bacilli</taxon>
        <taxon>Bacillales</taxon>
        <taxon>Fictibacillaceae</taxon>
        <taxon>Fictibacillus</taxon>
    </lineage>
</organism>
<evidence type="ECO:0000313" key="5">
    <source>
        <dbReference type="EMBL" id="EIT86409.1"/>
    </source>
</evidence>
<dbReference type="STRING" id="1196324.A374_05576"/>
<dbReference type="InterPro" id="IPR027417">
    <property type="entry name" value="P-loop_NTPase"/>
</dbReference>
<evidence type="ECO:0000256" key="3">
    <source>
        <dbReference type="ARBA" id="ARBA00022840"/>
    </source>
</evidence>
<dbReference type="CDD" id="cd03230">
    <property type="entry name" value="ABC_DR_subfamily_A"/>
    <property type="match status" value="1"/>
</dbReference>
<evidence type="ECO:0000313" key="6">
    <source>
        <dbReference type="Proteomes" id="UP000004080"/>
    </source>
</evidence>
<dbReference type="AlphaFoldDB" id="I8ALB5"/>
<dbReference type="GO" id="GO:0005524">
    <property type="term" value="F:ATP binding"/>
    <property type="evidence" value="ECO:0007669"/>
    <property type="project" value="UniProtKB-KW"/>
</dbReference>
<protein>
    <submittedName>
        <fullName evidence="5">ABC transporter, ATP-binding protein</fullName>
    </submittedName>
</protein>
<dbReference type="FunFam" id="3.40.50.300:FF:001548">
    <property type="entry name" value="ABC efflux transporter ATP-binding protein"/>
    <property type="match status" value="1"/>
</dbReference>
<dbReference type="PATRIC" id="fig|1196324.3.peg.1135"/>
<gene>
    <name evidence="5" type="ORF">A374_05576</name>
</gene>
<dbReference type="Gene3D" id="3.40.50.300">
    <property type="entry name" value="P-loop containing nucleotide triphosphate hydrolases"/>
    <property type="match status" value="1"/>
</dbReference>
<evidence type="ECO:0000259" key="4">
    <source>
        <dbReference type="PROSITE" id="PS50893"/>
    </source>
</evidence>
<dbReference type="PANTHER" id="PTHR42711:SF17">
    <property type="entry name" value="ABC TRANSPORTER ATP-BINDING PROTEIN"/>
    <property type="match status" value="1"/>
</dbReference>
<accession>I8ALB5</accession>
<dbReference type="SMART" id="SM00382">
    <property type="entry name" value="AAA"/>
    <property type="match status" value="1"/>
</dbReference>
<dbReference type="InterPro" id="IPR050763">
    <property type="entry name" value="ABC_transporter_ATP-binding"/>
</dbReference>
<evidence type="ECO:0000256" key="2">
    <source>
        <dbReference type="ARBA" id="ARBA00022741"/>
    </source>
</evidence>
<name>I8ALB5_9BACL</name>
<dbReference type="EMBL" id="AKKV01000021">
    <property type="protein sequence ID" value="EIT86409.1"/>
    <property type="molecule type" value="Genomic_DNA"/>
</dbReference>
<feature type="domain" description="ABC transporter" evidence="4">
    <location>
        <begin position="5"/>
        <end position="229"/>
    </location>
</feature>
<dbReference type="eggNOG" id="COG1131">
    <property type="taxonomic scope" value="Bacteria"/>
</dbReference>
<dbReference type="PROSITE" id="PS50893">
    <property type="entry name" value="ABC_TRANSPORTER_2"/>
    <property type="match status" value="1"/>
</dbReference>
<dbReference type="InterPro" id="IPR003439">
    <property type="entry name" value="ABC_transporter-like_ATP-bd"/>
</dbReference>
<dbReference type="PROSITE" id="PS00211">
    <property type="entry name" value="ABC_TRANSPORTER_1"/>
    <property type="match status" value="1"/>
</dbReference>
<comment type="caution">
    <text evidence="5">The sequence shown here is derived from an EMBL/GenBank/DDBJ whole genome shotgun (WGS) entry which is preliminary data.</text>
</comment>
<sequence length="298" mass="32569">MDDIVTFSHVSKLYKEQQALQDLSFTLRKGETTAILGGNGAGKTTAISLMLGLMTPTSGEVTLFGHTPNARGVKERLGAMLQDVSVMDGLKVGELLQLFRSYYSAPLSFERLMTLTGLTPNDLKRRVEKLSGGQKRRVNFALALAGNPELLFFDEPTVGMDVTARRLFWQTINALQQQGKTIVFTTHYLQEADEVADRLLLFKQGTLIADGSVATIKGSLALHVISFIPGSGITCSMCAELPTVKDVQEDDGRIILKVENSDRVLQALFEKQWNVNGILVSQGSLDVAFETLTKGEAI</sequence>
<evidence type="ECO:0000256" key="1">
    <source>
        <dbReference type="ARBA" id="ARBA00022448"/>
    </source>
</evidence>
<dbReference type="PANTHER" id="PTHR42711">
    <property type="entry name" value="ABC TRANSPORTER ATP-BINDING PROTEIN"/>
    <property type="match status" value="1"/>
</dbReference>
<reference evidence="5 6" key="1">
    <citation type="journal article" date="2012" name="J. Bacteriol.">
        <title>Genome of Bacillus macauensis ZFHKF-1, a Long-Chain-Forming Bacterium.</title>
        <authorList>
            <person name="Cai L."/>
            <person name="Zhang T."/>
        </authorList>
    </citation>
    <scope>NUCLEOTIDE SEQUENCE [LARGE SCALE GENOMIC DNA]</scope>
    <source>
        <strain evidence="5 6">ZFHKF-1</strain>
    </source>
</reference>
<dbReference type="SUPFAM" id="SSF52540">
    <property type="entry name" value="P-loop containing nucleoside triphosphate hydrolases"/>
    <property type="match status" value="1"/>
</dbReference>
<dbReference type="OrthoDB" id="9804819at2"/>